<feature type="domain" description="Protein kinase" evidence="12">
    <location>
        <begin position="163"/>
        <end position="417"/>
    </location>
</feature>
<comment type="similarity">
    <text evidence="1">Belongs to the protein kinase superfamily. STE Ser/Thr protein kinase family. STE20 subfamily.</text>
</comment>
<evidence type="ECO:0000256" key="11">
    <source>
        <dbReference type="SAM" id="MobiDB-lite"/>
    </source>
</evidence>
<dbReference type="GO" id="GO:0005737">
    <property type="term" value="C:cytoplasm"/>
    <property type="evidence" value="ECO:0007669"/>
    <property type="project" value="TreeGrafter"/>
</dbReference>
<dbReference type="SUPFAM" id="SSF56112">
    <property type="entry name" value="Protein kinase-like (PK-like)"/>
    <property type="match status" value="1"/>
</dbReference>
<dbReference type="InterPro" id="IPR000719">
    <property type="entry name" value="Prot_kinase_dom"/>
</dbReference>
<evidence type="ECO:0000256" key="2">
    <source>
        <dbReference type="ARBA" id="ARBA00012513"/>
    </source>
</evidence>
<dbReference type="GO" id="GO:0004674">
    <property type="term" value="F:protein serine/threonine kinase activity"/>
    <property type="evidence" value="ECO:0007669"/>
    <property type="project" value="UniProtKB-KW"/>
</dbReference>
<dbReference type="PANTHER" id="PTHR48012">
    <property type="entry name" value="STERILE20-LIKE KINASE, ISOFORM B-RELATED"/>
    <property type="match status" value="1"/>
</dbReference>
<feature type="region of interest" description="Disordered" evidence="11">
    <location>
        <begin position="128"/>
        <end position="147"/>
    </location>
</feature>
<feature type="binding site" evidence="10">
    <location>
        <position position="192"/>
    </location>
    <ligand>
        <name>ATP</name>
        <dbReference type="ChEBI" id="CHEBI:30616"/>
    </ligand>
</feature>
<feature type="region of interest" description="Disordered" evidence="11">
    <location>
        <begin position="1"/>
        <end position="105"/>
    </location>
</feature>
<keyword evidence="3" id="KW-0723">Serine/threonine-protein kinase</keyword>
<feature type="compositionally biased region" description="Acidic residues" evidence="11">
    <location>
        <begin position="40"/>
        <end position="56"/>
    </location>
</feature>
<proteinExistence type="inferred from homology"/>
<evidence type="ECO:0000256" key="1">
    <source>
        <dbReference type="ARBA" id="ARBA00008874"/>
    </source>
</evidence>
<gene>
    <name evidence="13" type="ORF">QJS04_geneDACA007979</name>
</gene>
<evidence type="ECO:0000256" key="4">
    <source>
        <dbReference type="ARBA" id="ARBA00022679"/>
    </source>
</evidence>
<evidence type="ECO:0000256" key="10">
    <source>
        <dbReference type="PROSITE-ProRule" id="PRU10141"/>
    </source>
</evidence>
<evidence type="ECO:0000256" key="7">
    <source>
        <dbReference type="ARBA" id="ARBA00022840"/>
    </source>
</evidence>
<keyword evidence="14" id="KW-1185">Reference proteome</keyword>
<feature type="compositionally biased region" description="Acidic residues" evidence="11">
    <location>
        <begin position="15"/>
        <end position="25"/>
    </location>
</feature>
<sequence length="762" mass="84174">MKKSDLYSTVVIHGEDDEPDEDDDPSLPPLLQRLPKDFGAYDDGDEDDDLPPDEGDDKLGLGFPGTFVVKPDRSSPKRSSFRSPFLDLKRVSPRSSSRSESDDSYSTFIARSVAPRWTGGGDLRASVAPAQAPPPALTQQQRRKISVSSIPESITREDPTTKYELLHELGKGSYGSVYKARDIKTSELVAVKVISLGEGEEGYEEICSEIEMLQQCSHPNVVRYLGSYQGEDYLWIVMEYCGGGSVADLMNVTEEALEEYQIAYICREALKGLSYLHSIFKVHRDIKGGNILLTEQGEVKLGDFGVAAQLTRTMSKRNTFIGTPHWMAPEVIQESRYDGKVDVWALGVSAIEMAEGLPPRSTVHPMRVLFMISIEPAPMLEDKEKWSLVFHDFVAKCLTKEPRLRPNAPELLKHRFIEKCNYGASAMLPKIEKARQIRAKMAVQTHDHIPQIRGNIPEEESVDVNENQRDMGLSKPQNFLFQESKNDALESSTRKADEIKIPGEGDFSTVIIHSEGEGDDEDTEAPVSDAKDYSAAHINYNSSFPSDLGGKAVELRAENTTLVKLPDMELNRDAVLQTIQESSPSALESSKQKLKMDNISQSHDQSISSKVADGDGMGSILKGTSGARKAFSVQDKLWSIYAAGNTIPIPFLKATDISPLALVSDNVLGGPEKSGGNALEAVQELFNGDGQAKKGRRGQNETPLPPSVYQRLTTSSTLLNLAQALVHHKTCYEEMPLQELQAAQEQQTIQNLCDTLRTILRL</sequence>
<evidence type="ECO:0000259" key="12">
    <source>
        <dbReference type="PROSITE" id="PS50011"/>
    </source>
</evidence>
<dbReference type="Pfam" id="PF00069">
    <property type="entry name" value="Pkinase"/>
    <property type="match status" value="1"/>
</dbReference>
<evidence type="ECO:0000256" key="5">
    <source>
        <dbReference type="ARBA" id="ARBA00022741"/>
    </source>
</evidence>
<dbReference type="EC" id="2.7.11.1" evidence="2"/>
<accession>A0AAV9BDM2</accession>
<keyword evidence="4" id="KW-0808">Transferase</keyword>
<dbReference type="InterPro" id="IPR050629">
    <property type="entry name" value="STE20/SPS1-PAK"/>
</dbReference>
<dbReference type="AlphaFoldDB" id="A0AAV9BDM2"/>
<dbReference type="Gene3D" id="1.10.510.10">
    <property type="entry name" value="Transferase(Phosphotransferase) domain 1"/>
    <property type="match status" value="1"/>
</dbReference>
<protein>
    <recommendedName>
        <fullName evidence="2">non-specific serine/threonine protein kinase</fullName>
        <ecNumber evidence="2">2.7.11.1</ecNumber>
    </recommendedName>
</protein>
<organism evidence="13 14">
    <name type="scientific">Acorus gramineus</name>
    <name type="common">Dwarf sweet flag</name>
    <dbReference type="NCBI Taxonomy" id="55184"/>
    <lineage>
        <taxon>Eukaryota</taxon>
        <taxon>Viridiplantae</taxon>
        <taxon>Streptophyta</taxon>
        <taxon>Embryophyta</taxon>
        <taxon>Tracheophyta</taxon>
        <taxon>Spermatophyta</taxon>
        <taxon>Magnoliopsida</taxon>
        <taxon>Liliopsida</taxon>
        <taxon>Acoraceae</taxon>
        <taxon>Acorus</taxon>
    </lineage>
</organism>
<evidence type="ECO:0000313" key="13">
    <source>
        <dbReference type="EMBL" id="KAK1274204.1"/>
    </source>
</evidence>
<evidence type="ECO:0000256" key="8">
    <source>
        <dbReference type="ARBA" id="ARBA00047899"/>
    </source>
</evidence>
<dbReference type="Proteomes" id="UP001179952">
    <property type="component" value="Unassembled WGS sequence"/>
</dbReference>
<comment type="catalytic activity">
    <reaction evidence="9">
        <text>L-seryl-[protein] + ATP = O-phospho-L-seryl-[protein] + ADP + H(+)</text>
        <dbReference type="Rhea" id="RHEA:17989"/>
        <dbReference type="Rhea" id="RHEA-COMP:9863"/>
        <dbReference type="Rhea" id="RHEA-COMP:11604"/>
        <dbReference type="ChEBI" id="CHEBI:15378"/>
        <dbReference type="ChEBI" id="CHEBI:29999"/>
        <dbReference type="ChEBI" id="CHEBI:30616"/>
        <dbReference type="ChEBI" id="CHEBI:83421"/>
        <dbReference type="ChEBI" id="CHEBI:456216"/>
        <dbReference type="EC" id="2.7.11.1"/>
    </reaction>
</comment>
<dbReference type="InterPro" id="IPR017441">
    <property type="entry name" value="Protein_kinase_ATP_BS"/>
</dbReference>
<dbReference type="PANTHER" id="PTHR48012:SF2">
    <property type="entry name" value="STERILE20-LIKE KINASE, ISOFORM B"/>
    <property type="match status" value="1"/>
</dbReference>
<dbReference type="PROSITE" id="PS50011">
    <property type="entry name" value="PROTEIN_KINASE_DOM"/>
    <property type="match status" value="1"/>
</dbReference>
<reference evidence="13" key="1">
    <citation type="journal article" date="2023" name="Nat. Commun.">
        <title>Diploid and tetraploid genomes of Acorus and the evolution of monocots.</title>
        <authorList>
            <person name="Ma L."/>
            <person name="Liu K.W."/>
            <person name="Li Z."/>
            <person name="Hsiao Y.Y."/>
            <person name="Qi Y."/>
            <person name="Fu T."/>
            <person name="Tang G.D."/>
            <person name="Zhang D."/>
            <person name="Sun W.H."/>
            <person name="Liu D.K."/>
            <person name="Li Y."/>
            <person name="Chen G.Z."/>
            <person name="Liu X.D."/>
            <person name="Liao X.Y."/>
            <person name="Jiang Y.T."/>
            <person name="Yu X."/>
            <person name="Hao Y."/>
            <person name="Huang J."/>
            <person name="Zhao X.W."/>
            <person name="Ke S."/>
            <person name="Chen Y.Y."/>
            <person name="Wu W.L."/>
            <person name="Hsu J.L."/>
            <person name="Lin Y.F."/>
            <person name="Huang M.D."/>
            <person name="Li C.Y."/>
            <person name="Huang L."/>
            <person name="Wang Z.W."/>
            <person name="Zhao X."/>
            <person name="Zhong W.Y."/>
            <person name="Peng D.H."/>
            <person name="Ahmad S."/>
            <person name="Lan S."/>
            <person name="Zhang J.S."/>
            <person name="Tsai W.C."/>
            <person name="Van de Peer Y."/>
            <person name="Liu Z.J."/>
        </authorList>
    </citation>
    <scope>NUCLEOTIDE SEQUENCE</scope>
    <source>
        <strain evidence="13">SCP</strain>
    </source>
</reference>
<reference evidence="13" key="2">
    <citation type="submission" date="2023-06" db="EMBL/GenBank/DDBJ databases">
        <authorList>
            <person name="Ma L."/>
            <person name="Liu K.-W."/>
            <person name="Li Z."/>
            <person name="Hsiao Y.-Y."/>
            <person name="Qi Y."/>
            <person name="Fu T."/>
            <person name="Tang G."/>
            <person name="Zhang D."/>
            <person name="Sun W.-H."/>
            <person name="Liu D.-K."/>
            <person name="Li Y."/>
            <person name="Chen G.-Z."/>
            <person name="Liu X.-D."/>
            <person name="Liao X.-Y."/>
            <person name="Jiang Y.-T."/>
            <person name="Yu X."/>
            <person name="Hao Y."/>
            <person name="Huang J."/>
            <person name="Zhao X.-W."/>
            <person name="Ke S."/>
            <person name="Chen Y.-Y."/>
            <person name="Wu W.-L."/>
            <person name="Hsu J.-L."/>
            <person name="Lin Y.-F."/>
            <person name="Huang M.-D."/>
            <person name="Li C.-Y."/>
            <person name="Huang L."/>
            <person name="Wang Z.-W."/>
            <person name="Zhao X."/>
            <person name="Zhong W.-Y."/>
            <person name="Peng D.-H."/>
            <person name="Ahmad S."/>
            <person name="Lan S."/>
            <person name="Zhang J.-S."/>
            <person name="Tsai W.-C."/>
            <person name="Van De Peer Y."/>
            <person name="Liu Z.-J."/>
        </authorList>
    </citation>
    <scope>NUCLEOTIDE SEQUENCE</scope>
    <source>
        <strain evidence="13">SCP</strain>
        <tissue evidence="13">Leaves</tissue>
    </source>
</reference>
<dbReference type="EMBL" id="JAUJYN010000004">
    <property type="protein sequence ID" value="KAK1274204.1"/>
    <property type="molecule type" value="Genomic_DNA"/>
</dbReference>
<dbReference type="FunFam" id="3.30.200.20:FF:000042">
    <property type="entry name" value="Aurora kinase A"/>
    <property type="match status" value="1"/>
</dbReference>
<evidence type="ECO:0000256" key="6">
    <source>
        <dbReference type="ARBA" id="ARBA00022777"/>
    </source>
</evidence>
<dbReference type="PROSITE" id="PS00107">
    <property type="entry name" value="PROTEIN_KINASE_ATP"/>
    <property type="match status" value="1"/>
</dbReference>
<evidence type="ECO:0000256" key="3">
    <source>
        <dbReference type="ARBA" id="ARBA00022527"/>
    </source>
</evidence>
<comment type="caution">
    <text evidence="13">The sequence shown here is derived from an EMBL/GenBank/DDBJ whole genome shotgun (WGS) entry which is preliminary data.</text>
</comment>
<keyword evidence="6 13" id="KW-0418">Kinase</keyword>
<dbReference type="SMART" id="SM00220">
    <property type="entry name" value="S_TKc"/>
    <property type="match status" value="1"/>
</dbReference>
<dbReference type="InterPro" id="IPR011009">
    <property type="entry name" value="Kinase-like_dom_sf"/>
</dbReference>
<comment type="catalytic activity">
    <reaction evidence="8">
        <text>L-threonyl-[protein] + ATP = O-phospho-L-threonyl-[protein] + ADP + H(+)</text>
        <dbReference type="Rhea" id="RHEA:46608"/>
        <dbReference type="Rhea" id="RHEA-COMP:11060"/>
        <dbReference type="Rhea" id="RHEA-COMP:11605"/>
        <dbReference type="ChEBI" id="CHEBI:15378"/>
        <dbReference type="ChEBI" id="CHEBI:30013"/>
        <dbReference type="ChEBI" id="CHEBI:30616"/>
        <dbReference type="ChEBI" id="CHEBI:61977"/>
        <dbReference type="ChEBI" id="CHEBI:456216"/>
        <dbReference type="EC" id="2.7.11.1"/>
    </reaction>
</comment>
<evidence type="ECO:0000256" key="9">
    <source>
        <dbReference type="ARBA" id="ARBA00048679"/>
    </source>
</evidence>
<dbReference type="CDD" id="cd06613">
    <property type="entry name" value="STKc_MAP4K3_like"/>
    <property type="match status" value="1"/>
</dbReference>
<keyword evidence="5 10" id="KW-0547">Nucleotide-binding</keyword>
<keyword evidence="7 10" id="KW-0067">ATP-binding</keyword>
<evidence type="ECO:0000313" key="14">
    <source>
        <dbReference type="Proteomes" id="UP001179952"/>
    </source>
</evidence>
<dbReference type="FunFam" id="1.10.510.10:FF:000207">
    <property type="entry name" value="serine/threonine-protein kinase dst1 isoform X1"/>
    <property type="match status" value="1"/>
</dbReference>
<name>A0AAV9BDM2_ACOGR</name>
<dbReference type="GO" id="GO:0005524">
    <property type="term" value="F:ATP binding"/>
    <property type="evidence" value="ECO:0007669"/>
    <property type="project" value="UniProtKB-UniRule"/>
</dbReference>